<protein>
    <submittedName>
        <fullName evidence="1">Uncharacterized protein</fullName>
    </submittedName>
</protein>
<reference evidence="1" key="1">
    <citation type="submission" date="2014-12" db="EMBL/GenBank/DDBJ databases">
        <title>Insight into the proteome of Arion vulgaris.</title>
        <authorList>
            <person name="Aradska J."/>
            <person name="Bulat T."/>
            <person name="Smidak R."/>
            <person name="Sarate P."/>
            <person name="Gangsoo J."/>
            <person name="Sialana F."/>
            <person name="Bilban M."/>
            <person name="Lubec G."/>
        </authorList>
    </citation>
    <scope>NUCLEOTIDE SEQUENCE</scope>
    <source>
        <tissue evidence="1">Skin</tissue>
    </source>
</reference>
<dbReference type="AlphaFoldDB" id="A0A0B6ZFR0"/>
<name>A0A0B6ZFR0_9EUPU</name>
<proteinExistence type="predicted"/>
<sequence>SVQIVVFIYNPHFSPPPPLNFISNIIYVLFQFCKCHKSDKIKQQITAPTNNGDCPRWTWIES</sequence>
<gene>
    <name evidence="1" type="primary">ORF59320</name>
</gene>
<accession>A0A0B6ZFR0</accession>
<organism evidence="1">
    <name type="scientific">Arion vulgaris</name>
    <dbReference type="NCBI Taxonomy" id="1028688"/>
    <lineage>
        <taxon>Eukaryota</taxon>
        <taxon>Metazoa</taxon>
        <taxon>Spiralia</taxon>
        <taxon>Lophotrochozoa</taxon>
        <taxon>Mollusca</taxon>
        <taxon>Gastropoda</taxon>
        <taxon>Heterobranchia</taxon>
        <taxon>Euthyneura</taxon>
        <taxon>Panpulmonata</taxon>
        <taxon>Eupulmonata</taxon>
        <taxon>Stylommatophora</taxon>
        <taxon>Helicina</taxon>
        <taxon>Arionoidea</taxon>
        <taxon>Arionidae</taxon>
        <taxon>Arion</taxon>
    </lineage>
</organism>
<feature type="non-terminal residue" evidence="1">
    <location>
        <position position="1"/>
    </location>
</feature>
<evidence type="ECO:0000313" key="1">
    <source>
        <dbReference type="EMBL" id="CEK66560.1"/>
    </source>
</evidence>
<dbReference type="EMBL" id="HACG01019695">
    <property type="protein sequence ID" value="CEK66560.1"/>
    <property type="molecule type" value="Transcribed_RNA"/>
</dbReference>